<protein>
    <submittedName>
        <fullName evidence="2">Uncharacterized protein</fullName>
    </submittedName>
</protein>
<gene>
    <name evidence="2" type="ORF">FHS34_001929</name>
</gene>
<reference evidence="2 3" key="1">
    <citation type="submission" date="2020-08" db="EMBL/GenBank/DDBJ databases">
        <title>Genomic Encyclopedia of Type Strains, Phase III (KMG-III): the genomes of soil and plant-associated and newly described type strains.</title>
        <authorList>
            <person name="Whitman W."/>
        </authorList>
    </citation>
    <scope>NUCLEOTIDE SEQUENCE [LARGE SCALE GENOMIC DNA]</scope>
    <source>
        <strain evidence="2 3">CECT 3313</strain>
    </source>
</reference>
<dbReference type="Proteomes" id="UP000585836">
    <property type="component" value="Unassembled WGS sequence"/>
</dbReference>
<dbReference type="SUPFAM" id="SSF55486">
    <property type="entry name" value="Metalloproteases ('zincins'), catalytic domain"/>
    <property type="match status" value="1"/>
</dbReference>
<accession>A0A7W9PS89</accession>
<evidence type="ECO:0000313" key="2">
    <source>
        <dbReference type="EMBL" id="MBB5926473.1"/>
    </source>
</evidence>
<dbReference type="RefSeq" id="WP_184963220.1">
    <property type="nucleotide sequence ID" value="NZ_BAAAWF010000083.1"/>
</dbReference>
<keyword evidence="3" id="KW-1185">Reference proteome</keyword>
<dbReference type="EMBL" id="JACHJK010000003">
    <property type="protein sequence ID" value="MBB5926473.1"/>
    <property type="molecule type" value="Genomic_DNA"/>
</dbReference>
<sequence length="818" mass="88977">MTTEKHRPPSGLDELVRAVVEEISRRACDGRERAGYSSGAHTEGVQDRRGWDTAVGAQPAAPAAALLAQRSGVYVRTDLPVVPTPDHNGGQVLQSVLTMPGMVATKVGLTGSAMPAGALPEGNSIGVEQPQTVRPPAETILPGAAIGLFEELRVDVDGSAPTMTVSGRIWQLVTGGLTWVAKVTKQPDDSYIGPISYRDGNASLRPATSIRVQLTGRPPLQPLAARVTFSRPGAADLVLGYTFARSAFLEVGIEFDRVEGAEQTDAYALHDHPVRPAGLPDITLTVEDAYARQGIKVTRTRGSNVIPRSASVDDKWSDIEMHDAMQQYWSEWKPGPGGQGVAQWQVWTLFAGLHEGGEHFSPDGLGGIMFDSIGTAQRQGCAIFSDSFISRRPPNDPAPDAFARRMRFWTAVHEIGHCFNLAHAWDKSQQTPWVPLVDEPESRSFMNYPFLVNGGEQAFFRDFQYFFSESELRFLRHAPERFVEMGNIPWFDHHAFEQVRQCSAPSPLTLSLRVHRNLDHEGAYRYGMLEPVIGELKLANTSTDQLMVDRNKLMGDDLGIVIQRAGKTEARLHRPYMKYCMRPEPIVLQPGEALYGQIVLSSGLGGWQIAEPGTYRVYAALRTAVGGAAASVAAASAGQVMAAPLVLRVERPASREQERLADDVCTDTVGRVLALGGSRVLHGANDVLREVVDRIPDEAVAKHAAACLALTETVPGKVMQGGGDDTGPRLELTTSDPESGWQRTKQAYQDLNAAAETFGHIRLTCNVEHIAKSLDQQGKGQPAAELVSGLARTLESRRVKPDVVKRVRKLEQQLAGGK</sequence>
<evidence type="ECO:0000256" key="1">
    <source>
        <dbReference type="SAM" id="MobiDB-lite"/>
    </source>
</evidence>
<dbReference type="AlphaFoldDB" id="A0A7W9PS89"/>
<comment type="caution">
    <text evidence="2">The sequence shown here is derived from an EMBL/GenBank/DDBJ whole genome shotgun (WGS) entry which is preliminary data.</text>
</comment>
<proteinExistence type="predicted"/>
<feature type="region of interest" description="Disordered" evidence="1">
    <location>
        <begin position="718"/>
        <end position="740"/>
    </location>
</feature>
<name>A0A7W9PS89_9ACTN</name>
<organism evidence="2 3">
    <name type="scientific">Streptomyces echinatus</name>
    <dbReference type="NCBI Taxonomy" id="67293"/>
    <lineage>
        <taxon>Bacteria</taxon>
        <taxon>Bacillati</taxon>
        <taxon>Actinomycetota</taxon>
        <taxon>Actinomycetes</taxon>
        <taxon>Kitasatosporales</taxon>
        <taxon>Streptomycetaceae</taxon>
        <taxon>Streptomyces</taxon>
    </lineage>
</organism>
<evidence type="ECO:0000313" key="3">
    <source>
        <dbReference type="Proteomes" id="UP000585836"/>
    </source>
</evidence>